<evidence type="ECO:0000256" key="2">
    <source>
        <dbReference type="ARBA" id="ARBA00022840"/>
    </source>
</evidence>
<dbReference type="InterPro" id="IPR041546">
    <property type="entry name" value="ClpA/ClpB_AAA_lid"/>
</dbReference>
<feature type="region of interest" description="Disordered" evidence="6">
    <location>
        <begin position="60"/>
        <end position="80"/>
    </location>
</feature>
<dbReference type="SMART" id="SM00382">
    <property type="entry name" value="AAA"/>
    <property type="match status" value="2"/>
</dbReference>
<dbReference type="CDD" id="cd19499">
    <property type="entry name" value="RecA-like_ClpB_Hsp104-like"/>
    <property type="match status" value="1"/>
</dbReference>
<dbReference type="Proteomes" id="UP001519294">
    <property type="component" value="Unassembled WGS sequence"/>
</dbReference>
<dbReference type="Pfam" id="PF17871">
    <property type="entry name" value="AAA_lid_9"/>
    <property type="match status" value="1"/>
</dbReference>
<accession>A0ABS4SDH9</accession>
<keyword evidence="8" id="KW-0645">Protease</keyword>
<dbReference type="InterPro" id="IPR003959">
    <property type="entry name" value="ATPase_AAA_core"/>
</dbReference>
<dbReference type="PROSITE" id="PS00871">
    <property type="entry name" value="CLPAB_2"/>
    <property type="match status" value="1"/>
</dbReference>
<keyword evidence="1 4" id="KW-0547">Nucleotide-binding</keyword>
<dbReference type="CDD" id="cd00009">
    <property type="entry name" value="AAA"/>
    <property type="match status" value="1"/>
</dbReference>
<dbReference type="InterPro" id="IPR019489">
    <property type="entry name" value="Clp_ATPase_C"/>
</dbReference>
<reference evidence="8 9" key="1">
    <citation type="submission" date="2021-03" db="EMBL/GenBank/DDBJ databases">
        <title>Genomic Encyclopedia of Type Strains, Phase IV (KMG-IV): sequencing the most valuable type-strain genomes for metagenomic binning, comparative biology and taxonomic classification.</title>
        <authorList>
            <person name="Goeker M."/>
        </authorList>
    </citation>
    <scope>NUCLEOTIDE SEQUENCE [LARGE SCALE GENOMIC DNA]</scope>
    <source>
        <strain evidence="8 9">DSM 25790</strain>
    </source>
</reference>
<dbReference type="InterPro" id="IPR028299">
    <property type="entry name" value="ClpA/B_CS2"/>
</dbReference>
<dbReference type="InterPro" id="IPR018368">
    <property type="entry name" value="ClpA/B_CS1"/>
</dbReference>
<evidence type="ECO:0000256" key="6">
    <source>
        <dbReference type="SAM" id="MobiDB-lite"/>
    </source>
</evidence>
<keyword evidence="8" id="KW-0378">Hydrolase</keyword>
<keyword evidence="9" id="KW-1185">Reference proteome</keyword>
<dbReference type="SMART" id="SM01086">
    <property type="entry name" value="ClpB_D2-small"/>
    <property type="match status" value="1"/>
</dbReference>
<evidence type="ECO:0000256" key="1">
    <source>
        <dbReference type="ARBA" id="ARBA00022741"/>
    </source>
</evidence>
<dbReference type="PANTHER" id="PTHR11638:SF175">
    <property type="entry name" value="ATP-DEPENDENT CLP PROTEASE, ATP-BINDING SUBUNIT CLPC"/>
    <property type="match status" value="1"/>
</dbReference>
<keyword evidence="5" id="KW-0175">Coiled coil</keyword>
<dbReference type="InterPro" id="IPR027417">
    <property type="entry name" value="P-loop_NTPase"/>
</dbReference>
<proteinExistence type="inferred from homology"/>
<dbReference type="PROSITE" id="PS50151">
    <property type="entry name" value="UVR"/>
    <property type="match status" value="1"/>
</dbReference>
<dbReference type="GO" id="GO:0008233">
    <property type="term" value="F:peptidase activity"/>
    <property type="evidence" value="ECO:0007669"/>
    <property type="project" value="UniProtKB-KW"/>
</dbReference>
<dbReference type="InterPro" id="IPR003593">
    <property type="entry name" value="AAA+_ATPase"/>
</dbReference>
<evidence type="ECO:0000313" key="9">
    <source>
        <dbReference type="Proteomes" id="UP001519294"/>
    </source>
</evidence>
<organism evidence="8 9">
    <name type="scientific">Virgibacillus alimentarius</name>
    <dbReference type="NCBI Taxonomy" id="698769"/>
    <lineage>
        <taxon>Bacteria</taxon>
        <taxon>Bacillati</taxon>
        <taxon>Bacillota</taxon>
        <taxon>Bacilli</taxon>
        <taxon>Bacillales</taxon>
        <taxon>Bacillaceae</taxon>
        <taxon>Virgibacillus</taxon>
    </lineage>
</organism>
<dbReference type="GO" id="GO:0005524">
    <property type="term" value="F:ATP binding"/>
    <property type="evidence" value="ECO:0007669"/>
    <property type="project" value="UniProtKB-KW"/>
</dbReference>
<dbReference type="PANTHER" id="PTHR11638">
    <property type="entry name" value="ATP-DEPENDENT CLP PROTEASE"/>
    <property type="match status" value="1"/>
</dbReference>
<evidence type="ECO:0000259" key="7">
    <source>
        <dbReference type="PROSITE" id="PS50151"/>
    </source>
</evidence>
<dbReference type="Gene3D" id="1.10.8.60">
    <property type="match status" value="2"/>
</dbReference>
<keyword evidence="3 4" id="KW-0143">Chaperone</keyword>
<dbReference type="EMBL" id="JAGIKX010000049">
    <property type="protein sequence ID" value="MBP2259055.1"/>
    <property type="molecule type" value="Genomic_DNA"/>
</dbReference>
<keyword evidence="2 4" id="KW-0067">ATP-binding</keyword>
<comment type="caution">
    <text evidence="8">The sequence shown here is derived from an EMBL/GenBank/DDBJ whole genome shotgun (WGS) entry which is preliminary data.</text>
</comment>
<dbReference type="RefSeq" id="WP_029270235.1">
    <property type="nucleotide sequence ID" value="NZ_JAGIKX010000049.1"/>
</dbReference>
<evidence type="ECO:0000256" key="3">
    <source>
        <dbReference type="ARBA" id="ARBA00023186"/>
    </source>
</evidence>
<dbReference type="InterPro" id="IPR050130">
    <property type="entry name" value="ClpA_ClpB"/>
</dbReference>
<feature type="coiled-coil region" evidence="5">
    <location>
        <begin position="324"/>
        <end position="377"/>
    </location>
</feature>
<dbReference type="SUPFAM" id="SSF52540">
    <property type="entry name" value="P-loop containing nucleoside triphosphate hydrolases"/>
    <property type="match status" value="2"/>
</dbReference>
<evidence type="ECO:0000313" key="8">
    <source>
        <dbReference type="EMBL" id="MBP2259055.1"/>
    </source>
</evidence>
<name>A0ABS4SDH9_9BACI</name>
<dbReference type="Pfam" id="PF00004">
    <property type="entry name" value="AAA"/>
    <property type="match status" value="1"/>
</dbReference>
<feature type="domain" description="UVR" evidence="7">
    <location>
        <begin position="335"/>
        <end position="370"/>
    </location>
</feature>
<protein>
    <submittedName>
        <fullName evidence="8">ATP-dependent Clp protease ATP-binding subunit ClpE</fullName>
    </submittedName>
</protein>
<evidence type="ECO:0000256" key="5">
    <source>
        <dbReference type="SAM" id="Coils"/>
    </source>
</evidence>
<sequence>MLCQQCGKNQATVNMSMQMNHQRMQIHLCNACFQDIQGKMMNSNDFFSGGNNAFANNFFQQNGGSQTGTRTKQQQANQGGGLLDELGKNVTDDAKKGLIDSVIGRDNEIKRVIETLNRRNKNNPVLIGEPGVGKTAIAEGLAVKIVEGDVPAKLMNKEVYLLDVASLVANTGIRGQFEERMKQLVQELQARQDVILFVDEIHLLVGAGTAENSQMDAGNILKPALARGELQLIGATTLKEYRQIEKDAALERRLQPIIVKEPSAEEAVQILNGIKDRYENFHEVRYSDEAIRAFVILSQRYIQDRFLPDKAIDLMDEVGSRLNLENAENDSNSIQRRLDQVVQEKQQAAEKEDYEKAANLRYQEIQLQKQLEKANDDEKVVDVDISDIQLIVEEKTGIPVTKLQTDEQEKMKNIGKNLGAKVIGQEKAVDKVAKAIRRSRAGLKSHERPIGTFLFVGPTGVGKTELTKALAEELFGSRESLIRLDMSEYMEKHAVSKIIGSPPGYVGHEEAGQLTERVRRNPYSIILLDEIEKAHPDVQNMFLQIMEDGHLTDSHGRTVSFKETVIIMTSNAGTGEKQISVGFNKAEHDAVSTLETLSVYFKPEFLNRFDSIITFNELSEENLMVIVDLMLTDLERTIEENDIKITITNAAKHELVRLGYDPRFGARPLRRVIQDKIEDQMTDLILEEETVNAVHIDVEENEIVVKNV</sequence>
<gene>
    <name evidence="8" type="ORF">J2Z81_003046</name>
</gene>
<dbReference type="PRINTS" id="PR00300">
    <property type="entry name" value="CLPPROTEASEA"/>
</dbReference>
<dbReference type="Pfam" id="PF10431">
    <property type="entry name" value="ClpB_D2-small"/>
    <property type="match status" value="1"/>
</dbReference>
<dbReference type="Gene3D" id="3.40.50.300">
    <property type="entry name" value="P-loop containing nucleotide triphosphate hydrolases"/>
    <property type="match status" value="2"/>
</dbReference>
<feature type="compositionally biased region" description="Low complexity" evidence="6">
    <location>
        <begin position="60"/>
        <end position="69"/>
    </location>
</feature>
<dbReference type="Pfam" id="PF07724">
    <property type="entry name" value="AAA_2"/>
    <property type="match status" value="1"/>
</dbReference>
<dbReference type="InterPro" id="IPR001943">
    <property type="entry name" value="UVR_dom"/>
</dbReference>
<dbReference type="PROSITE" id="PS00870">
    <property type="entry name" value="CLPAB_1"/>
    <property type="match status" value="1"/>
</dbReference>
<evidence type="ECO:0000256" key="4">
    <source>
        <dbReference type="RuleBase" id="RU004432"/>
    </source>
</evidence>
<dbReference type="GO" id="GO:0006508">
    <property type="term" value="P:proteolysis"/>
    <property type="evidence" value="ECO:0007669"/>
    <property type="project" value="UniProtKB-KW"/>
</dbReference>
<dbReference type="Gene3D" id="4.10.860.10">
    <property type="entry name" value="UVR domain"/>
    <property type="match status" value="1"/>
</dbReference>
<comment type="similarity">
    <text evidence="4">Belongs to the ClpA/ClpB family.</text>
</comment>
<dbReference type="InterPro" id="IPR001270">
    <property type="entry name" value="ClpA/B"/>
</dbReference>